<protein>
    <recommendedName>
        <fullName evidence="6">Peptidyl-prolyl cis-trans isomerase</fullName>
        <ecNumber evidence="6">5.2.1.8</ecNumber>
    </recommendedName>
</protein>
<evidence type="ECO:0000256" key="6">
    <source>
        <dbReference type="RuleBase" id="RU003915"/>
    </source>
</evidence>
<dbReference type="Pfam" id="PF01346">
    <property type="entry name" value="FKBP_N"/>
    <property type="match status" value="1"/>
</dbReference>
<dbReference type="Pfam" id="PF00254">
    <property type="entry name" value="FKBP_C"/>
    <property type="match status" value="1"/>
</dbReference>
<keyword evidence="7" id="KW-0732">Signal</keyword>
<evidence type="ECO:0000256" key="3">
    <source>
        <dbReference type="ARBA" id="ARBA00023110"/>
    </source>
</evidence>
<keyword evidence="3 5" id="KW-0697">Rotamase</keyword>
<evidence type="ECO:0000256" key="5">
    <source>
        <dbReference type="PROSITE-ProRule" id="PRU00277"/>
    </source>
</evidence>
<organism evidence="9 10">
    <name type="scientific">Rubritalea spongiae</name>
    <dbReference type="NCBI Taxonomy" id="430797"/>
    <lineage>
        <taxon>Bacteria</taxon>
        <taxon>Pseudomonadati</taxon>
        <taxon>Verrucomicrobiota</taxon>
        <taxon>Verrucomicrobiia</taxon>
        <taxon>Verrucomicrobiales</taxon>
        <taxon>Rubritaleaceae</taxon>
        <taxon>Rubritalea</taxon>
    </lineage>
</organism>
<evidence type="ECO:0000256" key="1">
    <source>
        <dbReference type="ARBA" id="ARBA00000971"/>
    </source>
</evidence>
<keyword evidence="10" id="KW-1185">Reference proteome</keyword>
<name>A0ABW5E0N4_9BACT</name>
<dbReference type="PANTHER" id="PTHR43811:SF19">
    <property type="entry name" value="39 KDA FK506-BINDING NUCLEAR PROTEIN"/>
    <property type="match status" value="1"/>
</dbReference>
<comment type="caution">
    <text evidence="9">The sequence shown here is derived from an EMBL/GenBank/DDBJ whole genome shotgun (WGS) entry which is preliminary data.</text>
</comment>
<evidence type="ECO:0000256" key="4">
    <source>
        <dbReference type="ARBA" id="ARBA00023235"/>
    </source>
</evidence>
<feature type="chain" id="PRO_5045419338" description="Peptidyl-prolyl cis-trans isomerase" evidence="7">
    <location>
        <begin position="21"/>
        <end position="269"/>
    </location>
</feature>
<gene>
    <name evidence="9" type="ORF">ACFSQZ_05515</name>
</gene>
<comment type="similarity">
    <text evidence="2 6">Belongs to the FKBP-type PPIase family.</text>
</comment>
<comment type="catalytic activity">
    <reaction evidence="1 5 6">
        <text>[protein]-peptidylproline (omega=180) = [protein]-peptidylproline (omega=0)</text>
        <dbReference type="Rhea" id="RHEA:16237"/>
        <dbReference type="Rhea" id="RHEA-COMP:10747"/>
        <dbReference type="Rhea" id="RHEA-COMP:10748"/>
        <dbReference type="ChEBI" id="CHEBI:83833"/>
        <dbReference type="ChEBI" id="CHEBI:83834"/>
        <dbReference type="EC" id="5.2.1.8"/>
    </reaction>
</comment>
<evidence type="ECO:0000313" key="10">
    <source>
        <dbReference type="Proteomes" id="UP001597297"/>
    </source>
</evidence>
<feature type="domain" description="PPIase FKBP-type" evidence="8">
    <location>
        <begin position="160"/>
        <end position="244"/>
    </location>
</feature>
<evidence type="ECO:0000259" key="8">
    <source>
        <dbReference type="PROSITE" id="PS50059"/>
    </source>
</evidence>
<dbReference type="Gene3D" id="1.10.287.460">
    <property type="entry name" value="Peptidyl-prolyl cis-trans isomerase, FKBP-type, N-terminal domain"/>
    <property type="match status" value="1"/>
</dbReference>
<dbReference type="GO" id="GO:0016853">
    <property type="term" value="F:isomerase activity"/>
    <property type="evidence" value="ECO:0007669"/>
    <property type="project" value="UniProtKB-KW"/>
</dbReference>
<keyword evidence="4 5" id="KW-0413">Isomerase</keyword>
<feature type="signal peptide" evidence="7">
    <location>
        <begin position="1"/>
        <end position="20"/>
    </location>
</feature>
<dbReference type="PANTHER" id="PTHR43811">
    <property type="entry name" value="FKBP-TYPE PEPTIDYL-PROLYL CIS-TRANS ISOMERASE FKPA"/>
    <property type="match status" value="1"/>
</dbReference>
<dbReference type="RefSeq" id="WP_377095410.1">
    <property type="nucleotide sequence ID" value="NZ_JBHSJM010000001.1"/>
</dbReference>
<evidence type="ECO:0000313" key="9">
    <source>
        <dbReference type="EMBL" id="MFD2275919.1"/>
    </source>
</evidence>
<evidence type="ECO:0000256" key="2">
    <source>
        <dbReference type="ARBA" id="ARBA00006577"/>
    </source>
</evidence>
<dbReference type="SUPFAM" id="SSF54534">
    <property type="entry name" value="FKBP-like"/>
    <property type="match status" value="1"/>
</dbReference>
<dbReference type="Proteomes" id="UP001597297">
    <property type="component" value="Unassembled WGS sequence"/>
</dbReference>
<evidence type="ECO:0000256" key="7">
    <source>
        <dbReference type="SAM" id="SignalP"/>
    </source>
</evidence>
<dbReference type="EC" id="5.2.1.8" evidence="6"/>
<accession>A0ABW5E0N4</accession>
<reference evidence="10" key="1">
    <citation type="journal article" date="2019" name="Int. J. Syst. Evol. Microbiol.">
        <title>The Global Catalogue of Microorganisms (GCM) 10K type strain sequencing project: providing services to taxonomists for standard genome sequencing and annotation.</title>
        <authorList>
            <consortium name="The Broad Institute Genomics Platform"/>
            <consortium name="The Broad Institute Genome Sequencing Center for Infectious Disease"/>
            <person name="Wu L."/>
            <person name="Ma J."/>
        </authorList>
    </citation>
    <scope>NUCLEOTIDE SEQUENCE [LARGE SCALE GENOMIC DNA]</scope>
    <source>
        <strain evidence="10">JCM 16545</strain>
    </source>
</reference>
<dbReference type="InterPro" id="IPR001179">
    <property type="entry name" value="PPIase_FKBP_dom"/>
</dbReference>
<sequence>MKKQLSIAALGLAFSASSFAQDKAAEEAKPELSPEKVRTDSSYFFGYQSAAQLANAGLTASDFDKDSFYEGFVSGLKNDEPKVSQDEITAVMQALQAQIQERDKKLGEENLKQEEAFLAENKEKEGVITTDSGLQYIVLEKGGDKKYAAPEETPNGMDMQTEFTVNYKGTLIDGTEFDASPEGEPVKLTLQVVPGFGEALKTMPVGAKWKLFIPSKLGYGERRMGPVLEPHSTLIFELELKEIGKREMPQGGMPFQLPAGAMPQGHPGQ</sequence>
<dbReference type="InterPro" id="IPR036944">
    <property type="entry name" value="PPIase_FKBP_N_sf"/>
</dbReference>
<proteinExistence type="inferred from homology"/>
<dbReference type="InterPro" id="IPR000774">
    <property type="entry name" value="PPIase_FKBP_N"/>
</dbReference>
<dbReference type="EMBL" id="JBHUJC010000018">
    <property type="protein sequence ID" value="MFD2275919.1"/>
    <property type="molecule type" value="Genomic_DNA"/>
</dbReference>
<dbReference type="PROSITE" id="PS50059">
    <property type="entry name" value="FKBP_PPIASE"/>
    <property type="match status" value="1"/>
</dbReference>
<dbReference type="Gene3D" id="3.10.50.40">
    <property type="match status" value="1"/>
</dbReference>
<dbReference type="InterPro" id="IPR046357">
    <property type="entry name" value="PPIase_dom_sf"/>
</dbReference>